<sequence length="208" mass="23106">MVLSIENDGTSDPLMDFNLGNFAIECEPSIDFPIAEIQAESHQPQTWSTDCFFSHIEEARLMRLALLAQLFLQTQQNRDSTSTTSATTPAARTWDNSIYHTPPSFLEHSVPARSVPGADELRLRTSTPLSPSRSRNQPVPTPSSRKLERIREEQEKTPERDARPAQDGTVLHARRGRDGTYSTRSPDQNPSTSSSNSKPPSTPAPPRP</sequence>
<accession>A0A0L0UMQ6</accession>
<keyword evidence="3" id="KW-1185">Reference proteome</keyword>
<dbReference type="AlphaFoldDB" id="A0A0L0UMQ6"/>
<feature type="non-terminal residue" evidence="2">
    <location>
        <position position="208"/>
    </location>
</feature>
<evidence type="ECO:0000313" key="3">
    <source>
        <dbReference type="Proteomes" id="UP000054564"/>
    </source>
</evidence>
<name>A0A0L0UMQ6_9BASI</name>
<dbReference type="EMBL" id="AJIL01002337">
    <property type="protein sequence ID" value="KNE88337.1"/>
    <property type="molecule type" value="Genomic_DNA"/>
</dbReference>
<evidence type="ECO:0000313" key="2">
    <source>
        <dbReference type="EMBL" id="KNE88337.1"/>
    </source>
</evidence>
<feature type="compositionally biased region" description="Basic and acidic residues" evidence="1">
    <location>
        <begin position="145"/>
        <end position="164"/>
    </location>
</feature>
<protein>
    <submittedName>
        <fullName evidence="2">Uncharacterized protein</fullName>
    </submittedName>
</protein>
<feature type="region of interest" description="Disordered" evidence="1">
    <location>
        <begin position="75"/>
        <end position="95"/>
    </location>
</feature>
<organism evidence="2 3">
    <name type="scientific">Puccinia striiformis f. sp. tritici PST-78</name>
    <dbReference type="NCBI Taxonomy" id="1165861"/>
    <lineage>
        <taxon>Eukaryota</taxon>
        <taxon>Fungi</taxon>
        <taxon>Dikarya</taxon>
        <taxon>Basidiomycota</taxon>
        <taxon>Pucciniomycotina</taxon>
        <taxon>Pucciniomycetes</taxon>
        <taxon>Pucciniales</taxon>
        <taxon>Pucciniaceae</taxon>
        <taxon>Puccinia</taxon>
    </lineage>
</organism>
<gene>
    <name evidence="2" type="ORF">PSTG_18263</name>
</gene>
<dbReference type="Proteomes" id="UP000054564">
    <property type="component" value="Unassembled WGS sequence"/>
</dbReference>
<feature type="compositionally biased region" description="Low complexity" evidence="1">
    <location>
        <begin position="124"/>
        <end position="135"/>
    </location>
</feature>
<feature type="compositionally biased region" description="Low complexity" evidence="1">
    <location>
        <begin position="185"/>
        <end position="199"/>
    </location>
</feature>
<evidence type="ECO:0000256" key="1">
    <source>
        <dbReference type="SAM" id="MobiDB-lite"/>
    </source>
</evidence>
<proteinExistence type="predicted"/>
<feature type="compositionally biased region" description="Low complexity" evidence="1">
    <location>
        <begin position="75"/>
        <end position="93"/>
    </location>
</feature>
<reference evidence="3" key="1">
    <citation type="submission" date="2014-03" db="EMBL/GenBank/DDBJ databases">
        <title>The Genome Sequence of Puccinia striiformis f. sp. tritici PST-78.</title>
        <authorList>
            <consortium name="The Broad Institute Genome Sequencing Platform"/>
            <person name="Cuomo C."/>
            <person name="Hulbert S."/>
            <person name="Chen X."/>
            <person name="Walker B."/>
            <person name="Young S.K."/>
            <person name="Zeng Q."/>
            <person name="Gargeya S."/>
            <person name="Fitzgerald M."/>
            <person name="Haas B."/>
            <person name="Abouelleil A."/>
            <person name="Alvarado L."/>
            <person name="Arachchi H.M."/>
            <person name="Berlin A.M."/>
            <person name="Chapman S.B."/>
            <person name="Goldberg J."/>
            <person name="Griggs A."/>
            <person name="Gujja S."/>
            <person name="Hansen M."/>
            <person name="Howarth C."/>
            <person name="Imamovic A."/>
            <person name="Larimer J."/>
            <person name="McCowan C."/>
            <person name="Montmayeur A."/>
            <person name="Murphy C."/>
            <person name="Neiman D."/>
            <person name="Pearson M."/>
            <person name="Priest M."/>
            <person name="Roberts A."/>
            <person name="Saif S."/>
            <person name="Shea T."/>
            <person name="Sisk P."/>
            <person name="Sykes S."/>
            <person name="Wortman J."/>
            <person name="Nusbaum C."/>
            <person name="Birren B."/>
        </authorList>
    </citation>
    <scope>NUCLEOTIDE SEQUENCE [LARGE SCALE GENOMIC DNA]</scope>
    <source>
        <strain evidence="3">race PST-78</strain>
    </source>
</reference>
<comment type="caution">
    <text evidence="2">The sequence shown here is derived from an EMBL/GenBank/DDBJ whole genome shotgun (WGS) entry which is preliminary data.</text>
</comment>
<feature type="region of interest" description="Disordered" evidence="1">
    <location>
        <begin position="124"/>
        <end position="208"/>
    </location>
</feature>